<name>A0A5B0Q605_PUCGR</name>
<dbReference type="AlphaFoldDB" id="A0A5B0Q605"/>
<keyword evidence="3" id="KW-1185">Reference proteome</keyword>
<dbReference type="EMBL" id="VSWC01000028">
    <property type="protein sequence ID" value="KAA1108585.1"/>
    <property type="molecule type" value="Genomic_DNA"/>
</dbReference>
<feature type="compositionally biased region" description="Polar residues" evidence="1">
    <location>
        <begin position="1"/>
        <end position="23"/>
    </location>
</feature>
<protein>
    <submittedName>
        <fullName evidence="2">Uncharacterized protein</fullName>
    </submittedName>
</protein>
<gene>
    <name evidence="2" type="ORF">PGT21_018434</name>
</gene>
<evidence type="ECO:0000256" key="1">
    <source>
        <dbReference type="SAM" id="MobiDB-lite"/>
    </source>
</evidence>
<reference evidence="2 3" key="1">
    <citation type="submission" date="2019-05" db="EMBL/GenBank/DDBJ databases">
        <title>Emergence of the Ug99 lineage of the wheat stem rust pathogen through somatic hybridization.</title>
        <authorList>
            <person name="Li F."/>
            <person name="Upadhyaya N.M."/>
            <person name="Sperschneider J."/>
            <person name="Matny O."/>
            <person name="Nguyen-Phuc H."/>
            <person name="Mago R."/>
            <person name="Raley C."/>
            <person name="Miller M.E."/>
            <person name="Silverstein K.A.T."/>
            <person name="Henningsen E."/>
            <person name="Hirsch C.D."/>
            <person name="Visser B."/>
            <person name="Pretorius Z.A."/>
            <person name="Steffenson B.J."/>
            <person name="Schwessinger B."/>
            <person name="Dodds P.N."/>
            <person name="Figueroa M."/>
        </authorList>
    </citation>
    <scope>NUCLEOTIDE SEQUENCE [LARGE SCALE GENOMIC DNA]</scope>
    <source>
        <strain evidence="2">21-0</strain>
    </source>
</reference>
<dbReference type="Proteomes" id="UP000324748">
    <property type="component" value="Unassembled WGS sequence"/>
</dbReference>
<accession>A0A5B0Q605</accession>
<feature type="region of interest" description="Disordered" evidence="1">
    <location>
        <begin position="1"/>
        <end position="41"/>
    </location>
</feature>
<proteinExistence type="predicted"/>
<comment type="caution">
    <text evidence="2">The sequence shown here is derived from an EMBL/GenBank/DDBJ whole genome shotgun (WGS) entry which is preliminary data.</text>
</comment>
<sequence>MTRGTTFPDSEINPGSHTPSTTDPMDIKAGNRTPHKTLRTNISKHLNRRYFRSEQALECRGIITWTNVKKDLIVILVSHLPPSSLSSTPTTAHRLVPLAI</sequence>
<evidence type="ECO:0000313" key="3">
    <source>
        <dbReference type="Proteomes" id="UP000324748"/>
    </source>
</evidence>
<evidence type="ECO:0000313" key="2">
    <source>
        <dbReference type="EMBL" id="KAA1108585.1"/>
    </source>
</evidence>
<organism evidence="2 3">
    <name type="scientific">Puccinia graminis f. sp. tritici</name>
    <dbReference type="NCBI Taxonomy" id="56615"/>
    <lineage>
        <taxon>Eukaryota</taxon>
        <taxon>Fungi</taxon>
        <taxon>Dikarya</taxon>
        <taxon>Basidiomycota</taxon>
        <taxon>Pucciniomycotina</taxon>
        <taxon>Pucciniomycetes</taxon>
        <taxon>Pucciniales</taxon>
        <taxon>Pucciniaceae</taxon>
        <taxon>Puccinia</taxon>
    </lineage>
</organism>